<name>A0A5J9V6X2_9POAL</name>
<feature type="region of interest" description="Disordered" evidence="1">
    <location>
        <begin position="122"/>
        <end position="156"/>
    </location>
</feature>
<accession>A0A5J9V6X2</accession>
<feature type="non-terminal residue" evidence="2">
    <location>
        <position position="1"/>
    </location>
</feature>
<proteinExistence type="predicted"/>
<feature type="compositionally biased region" description="Gly residues" evidence="1">
    <location>
        <begin position="205"/>
        <end position="215"/>
    </location>
</feature>
<comment type="caution">
    <text evidence="2">The sequence shown here is derived from an EMBL/GenBank/DDBJ whole genome shotgun (WGS) entry which is preliminary data.</text>
</comment>
<feature type="region of interest" description="Disordered" evidence="1">
    <location>
        <begin position="63"/>
        <end position="85"/>
    </location>
</feature>
<dbReference type="Proteomes" id="UP000324897">
    <property type="component" value="Chromosome 1"/>
</dbReference>
<reference evidence="2 3" key="1">
    <citation type="journal article" date="2019" name="Sci. Rep.">
        <title>A high-quality genome of Eragrostis curvula grass provides insights into Poaceae evolution and supports new strategies to enhance forage quality.</title>
        <authorList>
            <person name="Carballo J."/>
            <person name="Santos B.A.C.M."/>
            <person name="Zappacosta D."/>
            <person name="Garbus I."/>
            <person name="Selva J.P."/>
            <person name="Gallo C.A."/>
            <person name="Diaz A."/>
            <person name="Albertini E."/>
            <person name="Caccamo M."/>
            <person name="Echenique V."/>
        </authorList>
    </citation>
    <scope>NUCLEOTIDE SEQUENCE [LARGE SCALE GENOMIC DNA]</scope>
    <source>
        <strain evidence="3">cv. Victoria</strain>
        <tissue evidence="2">Leaf</tissue>
    </source>
</reference>
<dbReference type="AlphaFoldDB" id="A0A5J9V6X2"/>
<dbReference type="EMBL" id="RWGY01000011">
    <property type="protein sequence ID" value="TVU31141.1"/>
    <property type="molecule type" value="Genomic_DNA"/>
</dbReference>
<keyword evidence="3" id="KW-1185">Reference proteome</keyword>
<gene>
    <name evidence="2" type="ORF">EJB05_22813</name>
</gene>
<organism evidence="2 3">
    <name type="scientific">Eragrostis curvula</name>
    <name type="common">weeping love grass</name>
    <dbReference type="NCBI Taxonomy" id="38414"/>
    <lineage>
        <taxon>Eukaryota</taxon>
        <taxon>Viridiplantae</taxon>
        <taxon>Streptophyta</taxon>
        <taxon>Embryophyta</taxon>
        <taxon>Tracheophyta</taxon>
        <taxon>Spermatophyta</taxon>
        <taxon>Magnoliopsida</taxon>
        <taxon>Liliopsida</taxon>
        <taxon>Poales</taxon>
        <taxon>Poaceae</taxon>
        <taxon>PACMAD clade</taxon>
        <taxon>Chloridoideae</taxon>
        <taxon>Eragrostideae</taxon>
        <taxon>Eragrostidinae</taxon>
        <taxon>Eragrostis</taxon>
    </lineage>
</organism>
<protein>
    <submittedName>
        <fullName evidence="2">Uncharacterized protein</fullName>
    </submittedName>
</protein>
<feature type="compositionally biased region" description="Basic and acidic residues" evidence="1">
    <location>
        <begin position="133"/>
        <end position="156"/>
    </location>
</feature>
<feature type="region of interest" description="Disordered" evidence="1">
    <location>
        <begin position="174"/>
        <end position="235"/>
    </location>
</feature>
<evidence type="ECO:0000313" key="3">
    <source>
        <dbReference type="Proteomes" id="UP000324897"/>
    </source>
</evidence>
<evidence type="ECO:0000313" key="2">
    <source>
        <dbReference type="EMBL" id="TVU31141.1"/>
    </source>
</evidence>
<feature type="compositionally biased region" description="Low complexity" evidence="1">
    <location>
        <begin position="74"/>
        <end position="85"/>
    </location>
</feature>
<evidence type="ECO:0000256" key="1">
    <source>
        <dbReference type="SAM" id="MobiDB-lite"/>
    </source>
</evidence>
<sequence>LPAVSKPDVARGLVFSNPLQAHWRSRAVPVQQDGGVEEVEENVQVAQEVADALATGVNKMKVNAGPTSGDDRVSLGTSYQSSGSSSMVKSITQELETRSTKPRLQLVQKPFAGKYYARHDKPAGAQLSGSSIDSDKNWKHGTRAKDGEVVSPKKEDNRVVPVQKVFDTIKDSLARGEKKQTDGGCLASVQDDTPMLPVSPLGKRGNAGGLEGGGSRQVKGEADGGVAKKGRKCGTNPAAAVAAGNLTGAHGEPRQEQ</sequence>